<accession>A0A2I4D7G8</accession>
<evidence type="ECO:0000313" key="3">
    <source>
        <dbReference type="RefSeq" id="XP_013888174.1"/>
    </source>
</evidence>
<protein>
    <submittedName>
        <fullName evidence="3">Uncharacterized protein LOC106535656</fullName>
    </submittedName>
</protein>
<keyword evidence="1" id="KW-0812">Transmembrane</keyword>
<dbReference type="OrthoDB" id="10656427at2759"/>
<feature type="transmembrane region" description="Helical" evidence="1">
    <location>
        <begin position="12"/>
        <end position="33"/>
    </location>
</feature>
<organism evidence="2 3">
    <name type="scientific">Austrofundulus limnaeus</name>
    <name type="common">Annual killifish</name>
    <dbReference type="NCBI Taxonomy" id="52670"/>
    <lineage>
        <taxon>Eukaryota</taxon>
        <taxon>Metazoa</taxon>
        <taxon>Chordata</taxon>
        <taxon>Craniata</taxon>
        <taxon>Vertebrata</taxon>
        <taxon>Euteleostomi</taxon>
        <taxon>Actinopterygii</taxon>
        <taxon>Neopterygii</taxon>
        <taxon>Teleostei</taxon>
        <taxon>Neoteleostei</taxon>
        <taxon>Acanthomorphata</taxon>
        <taxon>Ovalentaria</taxon>
        <taxon>Atherinomorphae</taxon>
        <taxon>Cyprinodontiformes</taxon>
        <taxon>Rivulidae</taxon>
        <taxon>Austrofundulus</taxon>
    </lineage>
</organism>
<keyword evidence="2" id="KW-1185">Reference proteome</keyword>
<gene>
    <name evidence="3" type="primary">LOC106535656</name>
</gene>
<reference evidence="3" key="1">
    <citation type="submission" date="2025-08" db="UniProtKB">
        <authorList>
            <consortium name="RefSeq"/>
        </authorList>
    </citation>
    <scope>IDENTIFICATION</scope>
</reference>
<evidence type="ECO:0000313" key="2">
    <source>
        <dbReference type="Proteomes" id="UP000192220"/>
    </source>
</evidence>
<dbReference type="RefSeq" id="XP_013888174.1">
    <property type="nucleotide sequence ID" value="XM_014032720.1"/>
</dbReference>
<dbReference type="STRING" id="52670.A0A2I4D7G8"/>
<dbReference type="Proteomes" id="UP000192220">
    <property type="component" value="Unplaced"/>
</dbReference>
<sequence length="314" mass="35251">MFIWFDQTPCYAYVFASLVVAIIWILFLLWIAFPIAESRLVLSNPWSIHHSPSTELPISKRRMAGSAHPGLGPPAILPGTLKNPCQTNTSTSKTNDLYYCYQNNRTLATVVLDKRVFSIGGRSAMDWDGYAWYLDSIGYKLAGHDWQHVFSTTDKSWPPRSYGTSDRARVWRKQVQLTNMHQSLILSINTTILPFGKPARVGVWYPNPPCHTLALCVWRPHETDPCVTLSFCPNLTETSQIPTLTKGPKSISPIQSKIMINPTVDDWFKVTTGISKINNNWLIMAEQAANASNTDCIVCMGPRPLLRVVPAPMT</sequence>
<dbReference type="InParanoid" id="A0A2I4D7G8"/>
<keyword evidence="1" id="KW-1133">Transmembrane helix</keyword>
<proteinExistence type="predicted"/>
<dbReference type="KEGG" id="alim:106535656"/>
<name>A0A2I4D7G8_AUSLI</name>
<feature type="non-terminal residue" evidence="3">
    <location>
        <position position="314"/>
    </location>
</feature>
<dbReference type="AlphaFoldDB" id="A0A2I4D7G8"/>
<dbReference type="GeneID" id="106535656"/>
<evidence type="ECO:0000256" key="1">
    <source>
        <dbReference type="SAM" id="Phobius"/>
    </source>
</evidence>
<keyword evidence="1" id="KW-0472">Membrane</keyword>